<organism evidence="2">
    <name type="scientific">mine drainage metagenome</name>
    <dbReference type="NCBI Taxonomy" id="410659"/>
    <lineage>
        <taxon>unclassified sequences</taxon>
        <taxon>metagenomes</taxon>
        <taxon>ecological metagenomes</taxon>
    </lineage>
</organism>
<keyword evidence="1" id="KW-1133">Transmembrane helix</keyword>
<gene>
    <name evidence="2" type="ORF">B1A_18755</name>
</gene>
<feature type="non-terminal residue" evidence="2">
    <location>
        <position position="1"/>
    </location>
</feature>
<reference evidence="2" key="2">
    <citation type="journal article" date="2014" name="ISME J.">
        <title>Microbial stratification in low pH oxic and suboxic macroscopic growths along an acid mine drainage.</title>
        <authorList>
            <person name="Mendez-Garcia C."/>
            <person name="Mesa V."/>
            <person name="Sprenger R.R."/>
            <person name="Richter M."/>
            <person name="Diez M.S."/>
            <person name="Solano J."/>
            <person name="Bargiela R."/>
            <person name="Golyshina O.V."/>
            <person name="Manteca A."/>
            <person name="Ramos J.L."/>
            <person name="Gallego J.R."/>
            <person name="Llorente I."/>
            <person name="Martins Dos Santos V.A."/>
            <person name="Jensen O.N."/>
            <person name="Pelaez A.I."/>
            <person name="Sanchez J."/>
            <person name="Ferrer M."/>
        </authorList>
    </citation>
    <scope>NUCLEOTIDE SEQUENCE</scope>
</reference>
<feature type="transmembrane region" description="Helical" evidence="1">
    <location>
        <begin position="99"/>
        <end position="117"/>
    </location>
</feature>
<feature type="transmembrane region" description="Helical" evidence="1">
    <location>
        <begin position="76"/>
        <end position="93"/>
    </location>
</feature>
<reference evidence="2" key="1">
    <citation type="submission" date="2013-08" db="EMBL/GenBank/DDBJ databases">
        <authorList>
            <person name="Mendez C."/>
            <person name="Richter M."/>
            <person name="Ferrer M."/>
            <person name="Sanchez J."/>
        </authorList>
    </citation>
    <scope>NUCLEOTIDE SEQUENCE</scope>
</reference>
<evidence type="ECO:0000256" key="1">
    <source>
        <dbReference type="SAM" id="Phobius"/>
    </source>
</evidence>
<dbReference type="InterPro" id="IPR058068">
    <property type="entry name" value="LIC_13387-like"/>
</dbReference>
<dbReference type="EMBL" id="AUZX01013844">
    <property type="protein sequence ID" value="EQD34310.1"/>
    <property type="molecule type" value="Genomic_DNA"/>
</dbReference>
<dbReference type="NCBIfam" id="NF047765">
    <property type="entry name" value="LIC_13387_fam"/>
    <property type="match status" value="1"/>
</dbReference>
<comment type="caution">
    <text evidence="2">The sequence shown here is derived from an EMBL/GenBank/DDBJ whole genome shotgun (WGS) entry which is preliminary data.</text>
</comment>
<protein>
    <submittedName>
        <fullName evidence="2">Uncharacterized protein</fullName>
    </submittedName>
</protein>
<feature type="transmembrane region" description="Helical" evidence="1">
    <location>
        <begin position="48"/>
        <end position="69"/>
    </location>
</feature>
<proteinExistence type="predicted"/>
<name>T0ZWJ2_9ZZZZ</name>
<keyword evidence="1" id="KW-0812">Transmembrane</keyword>
<evidence type="ECO:0000313" key="2">
    <source>
        <dbReference type="EMBL" id="EQD34310.1"/>
    </source>
</evidence>
<sequence length="118" mass="12781">ALYTFADMSRPRRLVPDNPAVIEAMSSSSVRLAKGGTTMWRAWVGFNLSHSLGAMMFSFGCIAVGLSLGLLALPKAALLVPVAIGATYFWLAIRYWFRVPAIVIAAATLCLTIGWLVY</sequence>
<dbReference type="AlphaFoldDB" id="T0ZWJ2"/>
<accession>T0ZWJ2</accession>
<keyword evidence="1" id="KW-0472">Membrane</keyword>